<dbReference type="InterPro" id="IPR051534">
    <property type="entry name" value="CBASS_pafABC_assoc_protein"/>
</dbReference>
<evidence type="ECO:0000313" key="3">
    <source>
        <dbReference type="EMBL" id="PXV67844.1"/>
    </source>
</evidence>
<dbReference type="InterPro" id="IPR057727">
    <property type="entry name" value="WCX_dom"/>
</dbReference>
<evidence type="ECO:0000313" key="4">
    <source>
        <dbReference type="Proteomes" id="UP000248330"/>
    </source>
</evidence>
<dbReference type="OrthoDB" id="9807255at2"/>
<dbReference type="Pfam" id="PF25583">
    <property type="entry name" value="WCX"/>
    <property type="match status" value="1"/>
</dbReference>
<dbReference type="PANTHER" id="PTHR34580:SF3">
    <property type="entry name" value="PROTEIN PAFB"/>
    <property type="match status" value="1"/>
</dbReference>
<protein>
    <submittedName>
        <fullName evidence="3">Putative DNA-binding transcriptional regulator YafY</fullName>
    </submittedName>
</protein>
<feature type="domain" description="WYL" evidence="1">
    <location>
        <begin position="139"/>
        <end position="205"/>
    </location>
</feature>
<dbReference type="Pfam" id="PF13280">
    <property type="entry name" value="WYL"/>
    <property type="match status" value="1"/>
</dbReference>
<accession>A0A318EDM7</accession>
<feature type="domain" description="WCX" evidence="2">
    <location>
        <begin position="237"/>
        <end position="313"/>
    </location>
</feature>
<organism evidence="3 4">
    <name type="scientific">Sinimarinibacterium flocculans</name>
    <dbReference type="NCBI Taxonomy" id="985250"/>
    <lineage>
        <taxon>Bacteria</taxon>
        <taxon>Pseudomonadati</taxon>
        <taxon>Pseudomonadota</taxon>
        <taxon>Gammaproteobacteria</taxon>
        <taxon>Nevskiales</taxon>
        <taxon>Nevskiaceae</taxon>
        <taxon>Sinimarinibacterium</taxon>
    </lineage>
</organism>
<dbReference type="Proteomes" id="UP000248330">
    <property type="component" value="Unassembled WGS sequence"/>
</dbReference>
<dbReference type="RefSeq" id="WP_110265309.1">
    <property type="nucleotide sequence ID" value="NZ_CAWNXA010000005.1"/>
</dbReference>
<evidence type="ECO:0000259" key="1">
    <source>
        <dbReference type="Pfam" id="PF13280"/>
    </source>
</evidence>
<comment type="caution">
    <text evidence="3">The sequence shown here is derived from an EMBL/GenBank/DDBJ whole genome shotgun (WGS) entry which is preliminary data.</text>
</comment>
<reference evidence="3 4" key="1">
    <citation type="submission" date="2018-04" db="EMBL/GenBank/DDBJ databases">
        <title>Genomic Encyclopedia of Type Strains, Phase IV (KMG-IV): sequencing the most valuable type-strain genomes for metagenomic binning, comparative biology and taxonomic classification.</title>
        <authorList>
            <person name="Goeker M."/>
        </authorList>
    </citation>
    <scope>NUCLEOTIDE SEQUENCE [LARGE SCALE GENOMIC DNA]</scope>
    <source>
        <strain evidence="3 4">DSM 104150</strain>
    </source>
</reference>
<dbReference type="PANTHER" id="PTHR34580">
    <property type="match status" value="1"/>
</dbReference>
<dbReference type="EMBL" id="QICN01000005">
    <property type="protein sequence ID" value="PXV67844.1"/>
    <property type="molecule type" value="Genomic_DNA"/>
</dbReference>
<keyword evidence="3" id="KW-0238">DNA-binding</keyword>
<proteinExistence type="predicted"/>
<gene>
    <name evidence="3" type="ORF">C8D93_105201</name>
</gene>
<sequence>MKSFEHVYRLHRLLKSRRYPVPFERVQAELECSRATTKRVLAYLRDVLGAPIETSREPRGYRYTDEAYELPGFWFSAEELQALLSLQQLLASFQPGLLDDALAPLRTRIGSILQSQGLKDSNAARIRLLRAAARPAGRHFAAIAAAVLQRQRLMIDYASRGSGQTSTREISPQRLTHYRDNWYLDAWCHKSNGLRTFALDCVIRADVLDTRAQDVADDRLNVELGGSYGIFSGAPTATAVLRFTAERARWVSVEQWHEHQQGIWLADGSYELSVPYHHDEELILDILRYGPDVEVIAPASLRISVARRLEKAAARYRGTSPE</sequence>
<dbReference type="GO" id="GO:0003677">
    <property type="term" value="F:DNA binding"/>
    <property type="evidence" value="ECO:0007669"/>
    <property type="project" value="UniProtKB-KW"/>
</dbReference>
<dbReference type="InterPro" id="IPR026881">
    <property type="entry name" value="WYL_dom"/>
</dbReference>
<evidence type="ECO:0000259" key="2">
    <source>
        <dbReference type="Pfam" id="PF25583"/>
    </source>
</evidence>
<dbReference type="PROSITE" id="PS52050">
    <property type="entry name" value="WYL"/>
    <property type="match status" value="1"/>
</dbReference>
<keyword evidence="4" id="KW-1185">Reference proteome</keyword>
<dbReference type="AlphaFoldDB" id="A0A318EDM7"/>
<name>A0A318EDM7_9GAMM</name>